<evidence type="ECO:0000313" key="1">
    <source>
        <dbReference type="EMBL" id="VDK80740.1"/>
    </source>
</evidence>
<gene>
    <name evidence="1" type="ORF">GPUH_LOCUS10011</name>
</gene>
<evidence type="ECO:0000313" key="3">
    <source>
        <dbReference type="WBParaSite" id="GPUH_0001002601-mRNA-1"/>
    </source>
</evidence>
<reference evidence="3" key="1">
    <citation type="submission" date="2016-06" db="UniProtKB">
        <authorList>
            <consortium name="WormBaseParasite"/>
        </authorList>
    </citation>
    <scope>IDENTIFICATION</scope>
</reference>
<keyword evidence="2" id="KW-1185">Reference proteome</keyword>
<organism evidence="3">
    <name type="scientific">Gongylonema pulchrum</name>
    <dbReference type="NCBI Taxonomy" id="637853"/>
    <lineage>
        <taxon>Eukaryota</taxon>
        <taxon>Metazoa</taxon>
        <taxon>Ecdysozoa</taxon>
        <taxon>Nematoda</taxon>
        <taxon>Chromadorea</taxon>
        <taxon>Rhabditida</taxon>
        <taxon>Spirurina</taxon>
        <taxon>Spiruromorpha</taxon>
        <taxon>Spiruroidea</taxon>
        <taxon>Gongylonematidae</taxon>
        <taxon>Gongylonema</taxon>
    </lineage>
</organism>
<proteinExistence type="predicted"/>
<name>A0A183DMS4_9BILA</name>
<protein>
    <submittedName>
        <fullName evidence="3">KH_dom_type_1 domain-containing protein</fullName>
    </submittedName>
</protein>
<reference evidence="1 2" key="2">
    <citation type="submission" date="2018-11" db="EMBL/GenBank/DDBJ databases">
        <authorList>
            <consortium name="Pathogen Informatics"/>
        </authorList>
    </citation>
    <scope>NUCLEOTIDE SEQUENCE [LARGE SCALE GENOMIC DNA]</scope>
</reference>
<sequence length="181" mass="20698">MTKNSMIFYYLFAGGFCHIKKQLAPAALALPDGPQRQRYSALAKLLAACLLDSDEELRNQIKEISAKLDQYDEFIGENTKRIERNHRMLRSLNLRIYGFDYAQAKRMVQLENGSAICQISKPHDLFLRLIVEGFHQTAEEARSLLLRSIDWTGSDDRRCILLLSKKIKRNLINGSAPKQGV</sequence>
<dbReference type="EMBL" id="UYRT01035708">
    <property type="protein sequence ID" value="VDK80740.1"/>
    <property type="molecule type" value="Genomic_DNA"/>
</dbReference>
<evidence type="ECO:0000313" key="2">
    <source>
        <dbReference type="Proteomes" id="UP000271098"/>
    </source>
</evidence>
<dbReference type="AlphaFoldDB" id="A0A183DMS4"/>
<dbReference type="Proteomes" id="UP000271098">
    <property type="component" value="Unassembled WGS sequence"/>
</dbReference>
<dbReference type="WBParaSite" id="GPUH_0001002601-mRNA-1">
    <property type="protein sequence ID" value="GPUH_0001002601-mRNA-1"/>
    <property type="gene ID" value="GPUH_0001002601"/>
</dbReference>
<accession>A0A183DMS4</accession>